<dbReference type="OrthoDB" id="5329774at2"/>
<dbReference type="GO" id="GO:0005886">
    <property type="term" value="C:plasma membrane"/>
    <property type="evidence" value="ECO:0007669"/>
    <property type="project" value="UniProtKB-SubCell"/>
</dbReference>
<dbReference type="RefSeq" id="WP_106872279.1">
    <property type="nucleotide sequence ID" value="NZ_CP053841.1"/>
</dbReference>
<dbReference type="PANTHER" id="PTHR43701:SF2">
    <property type="entry name" value="MEMBRANE TRANSPORTER PROTEIN YJNA-RELATED"/>
    <property type="match status" value="1"/>
</dbReference>
<feature type="transmembrane region" description="Helical" evidence="5">
    <location>
        <begin position="229"/>
        <end position="247"/>
    </location>
</feature>
<feature type="transmembrane region" description="Helical" evidence="5">
    <location>
        <begin position="12"/>
        <end position="38"/>
    </location>
</feature>
<comment type="subcellular location">
    <subcellularLocation>
        <location evidence="5">Cell membrane</location>
        <topology evidence="5">Multi-pass membrane protein</topology>
    </subcellularLocation>
    <subcellularLocation>
        <location evidence="1">Membrane</location>
        <topology evidence="1">Multi-pass membrane protein</topology>
    </subcellularLocation>
</comment>
<evidence type="ECO:0000256" key="2">
    <source>
        <dbReference type="ARBA" id="ARBA00022692"/>
    </source>
</evidence>
<evidence type="ECO:0000256" key="1">
    <source>
        <dbReference type="ARBA" id="ARBA00004141"/>
    </source>
</evidence>
<keyword evidence="4 5" id="KW-0472">Membrane</keyword>
<evidence type="ECO:0000256" key="4">
    <source>
        <dbReference type="ARBA" id="ARBA00023136"/>
    </source>
</evidence>
<protein>
    <recommendedName>
        <fullName evidence="5">Probable membrane transporter protein</fullName>
    </recommendedName>
</protein>
<dbReference type="Proteomes" id="UP000240535">
    <property type="component" value="Unassembled WGS sequence"/>
</dbReference>
<name>A0A2P8QZF2_9BACT</name>
<proteinExistence type="inferred from homology"/>
<comment type="similarity">
    <text evidence="5">Belongs to the 4-toluene sulfonate uptake permease (TSUP) (TC 2.A.102) family.</text>
</comment>
<keyword evidence="3 5" id="KW-1133">Transmembrane helix</keyword>
<sequence>MEILHIIEFLGLGVVVGAISGFFGIGGGTVVVPTMLFLGYDIKTAVGISITQMLFSSIFGSYVNYKNNKLKINEGIFVGLGGLFGASLSGYIVSGVKEIYLEIGLAIALALTIIKFFKAPQIAEKEINSIYILFIVGFLIGVFAISMGIGGALFLTPILVGFLGFDIKKALSMGLFFVVFSSFSGFISLSFAGLVDYKNGFMLGIGSLLGVYYGVKFSHKIDKSLQKKLLLILYTMMLLMTLKKIFLG</sequence>
<evidence type="ECO:0000313" key="6">
    <source>
        <dbReference type="EMBL" id="PSM51627.1"/>
    </source>
</evidence>
<keyword evidence="7" id="KW-1185">Reference proteome</keyword>
<gene>
    <name evidence="6" type="ORF">CQ405_07480</name>
</gene>
<evidence type="ECO:0000313" key="7">
    <source>
        <dbReference type="Proteomes" id="UP000240535"/>
    </source>
</evidence>
<feature type="transmembrane region" description="Helical" evidence="5">
    <location>
        <begin position="129"/>
        <end position="145"/>
    </location>
</feature>
<evidence type="ECO:0000256" key="5">
    <source>
        <dbReference type="RuleBase" id="RU363041"/>
    </source>
</evidence>
<feature type="transmembrane region" description="Helical" evidence="5">
    <location>
        <begin position="75"/>
        <end position="93"/>
    </location>
</feature>
<dbReference type="AlphaFoldDB" id="A0A2P8QZF2"/>
<accession>A0A2P8QZF2</accession>
<feature type="transmembrane region" description="Helical" evidence="5">
    <location>
        <begin position="44"/>
        <end position="63"/>
    </location>
</feature>
<dbReference type="EMBL" id="PDHH01000006">
    <property type="protein sequence ID" value="PSM51627.1"/>
    <property type="molecule type" value="Genomic_DNA"/>
</dbReference>
<dbReference type="InterPro" id="IPR051598">
    <property type="entry name" value="TSUP/Inactive_protease-like"/>
</dbReference>
<dbReference type="InterPro" id="IPR002781">
    <property type="entry name" value="TM_pro_TauE-like"/>
</dbReference>
<comment type="caution">
    <text evidence="6">The sequence shown here is derived from an EMBL/GenBank/DDBJ whole genome shotgun (WGS) entry which is preliminary data.</text>
</comment>
<keyword evidence="5" id="KW-1003">Cell membrane</keyword>
<feature type="transmembrane region" description="Helical" evidence="5">
    <location>
        <begin position="174"/>
        <end position="194"/>
    </location>
</feature>
<feature type="transmembrane region" description="Helical" evidence="5">
    <location>
        <begin position="99"/>
        <end position="117"/>
    </location>
</feature>
<reference evidence="7" key="1">
    <citation type="submission" date="2017-10" db="EMBL/GenBank/DDBJ databases">
        <title>Campylobacter species from seals.</title>
        <authorList>
            <person name="Gilbert M.J."/>
            <person name="Zomer A.L."/>
            <person name="Timmerman A.J."/>
            <person name="Duim B."/>
            <person name="Wagenaar J.A."/>
        </authorList>
    </citation>
    <scope>NUCLEOTIDE SEQUENCE [LARGE SCALE GENOMIC DNA]</scope>
    <source>
        <strain evidence="7">17S00004-5</strain>
    </source>
</reference>
<dbReference type="Pfam" id="PF01925">
    <property type="entry name" value="TauE"/>
    <property type="match status" value="1"/>
</dbReference>
<organism evidence="6 7">
    <name type="scientific">Campylobacter blaseri</name>
    <dbReference type="NCBI Taxonomy" id="2042961"/>
    <lineage>
        <taxon>Bacteria</taxon>
        <taxon>Pseudomonadati</taxon>
        <taxon>Campylobacterota</taxon>
        <taxon>Epsilonproteobacteria</taxon>
        <taxon>Campylobacterales</taxon>
        <taxon>Campylobacteraceae</taxon>
        <taxon>Campylobacter</taxon>
    </lineage>
</organism>
<evidence type="ECO:0000256" key="3">
    <source>
        <dbReference type="ARBA" id="ARBA00022989"/>
    </source>
</evidence>
<keyword evidence="2 5" id="KW-0812">Transmembrane</keyword>
<feature type="transmembrane region" description="Helical" evidence="5">
    <location>
        <begin position="200"/>
        <end position="217"/>
    </location>
</feature>
<dbReference type="PANTHER" id="PTHR43701">
    <property type="entry name" value="MEMBRANE TRANSPORTER PROTEIN MJ0441-RELATED"/>
    <property type="match status" value="1"/>
</dbReference>